<dbReference type="Proteomes" id="UP000460318">
    <property type="component" value="Unassembled WGS sequence"/>
</dbReference>
<sequence length="58" mass="6749">MDFRNPPGQYDPDVHQKRHEEELEKRLSGSFRGLLWNTVNLLIAVGAIVLIIFLIKLF</sequence>
<name>A0A7X3IHR5_9BACL</name>
<keyword evidence="1" id="KW-1133">Transmembrane helix</keyword>
<keyword evidence="3" id="KW-1185">Reference proteome</keyword>
<evidence type="ECO:0000313" key="3">
    <source>
        <dbReference type="Proteomes" id="UP000460318"/>
    </source>
</evidence>
<accession>A0A7X3IHR5</accession>
<organism evidence="2 3">
    <name type="scientific">Paenibacillus dendrobii</name>
    <dbReference type="NCBI Taxonomy" id="2691084"/>
    <lineage>
        <taxon>Bacteria</taxon>
        <taxon>Bacillati</taxon>
        <taxon>Bacillota</taxon>
        <taxon>Bacilli</taxon>
        <taxon>Bacillales</taxon>
        <taxon>Paenibacillaceae</taxon>
        <taxon>Paenibacillus</taxon>
    </lineage>
</organism>
<evidence type="ECO:0000313" key="2">
    <source>
        <dbReference type="EMBL" id="MWV43706.1"/>
    </source>
</evidence>
<dbReference type="EMBL" id="WUBI01000001">
    <property type="protein sequence ID" value="MWV43706.1"/>
    <property type="molecule type" value="Genomic_DNA"/>
</dbReference>
<dbReference type="AlphaFoldDB" id="A0A7X3IHR5"/>
<gene>
    <name evidence="2" type="ORF">GRF59_08655</name>
</gene>
<keyword evidence="1" id="KW-0812">Transmembrane</keyword>
<protein>
    <submittedName>
        <fullName evidence="2">Uncharacterized protein</fullName>
    </submittedName>
</protein>
<evidence type="ECO:0000256" key="1">
    <source>
        <dbReference type="SAM" id="Phobius"/>
    </source>
</evidence>
<feature type="transmembrane region" description="Helical" evidence="1">
    <location>
        <begin position="34"/>
        <end position="55"/>
    </location>
</feature>
<reference evidence="2 3" key="1">
    <citation type="submission" date="2019-12" db="EMBL/GenBank/DDBJ databases">
        <title>Paenibacillus sp. nov., an endophytic bacterium isolated from the stem of Dendrobium.</title>
        <authorList>
            <person name="Zhao R."/>
        </authorList>
    </citation>
    <scope>NUCLEOTIDE SEQUENCE [LARGE SCALE GENOMIC DNA]</scope>
    <source>
        <strain evidence="2 3">HJL G12</strain>
    </source>
</reference>
<keyword evidence="1" id="KW-0472">Membrane</keyword>
<proteinExistence type="predicted"/>
<comment type="caution">
    <text evidence="2">The sequence shown here is derived from an EMBL/GenBank/DDBJ whole genome shotgun (WGS) entry which is preliminary data.</text>
</comment>